<sequence>MLKSIQRALFRIFNSYIIVPAFQRNLGKYISNPIIGNIMVIKTRGRKTGKTRFTPVYHALIGESIYCYQGKHLKGQWYLNVLANPDVEVLLPSGTLKGIAEEVSDPKEAAYAIRQILKSSGVWAFLYGFNPFTIEDAVLEKKVQKMPVIRIKRAIK</sequence>
<organism evidence="1">
    <name type="scientific">hydrocarbon metagenome</name>
    <dbReference type="NCBI Taxonomy" id="938273"/>
    <lineage>
        <taxon>unclassified sequences</taxon>
        <taxon>metagenomes</taxon>
        <taxon>ecological metagenomes</taxon>
    </lineage>
</organism>
<gene>
    <name evidence="1" type="ORF">ASZ90_012727</name>
</gene>
<accession>A0A0W8FB04</accession>
<name>A0A0W8FB04_9ZZZZ</name>
<comment type="caution">
    <text evidence="1">The sequence shown here is derived from an EMBL/GenBank/DDBJ whole genome shotgun (WGS) entry which is preliminary data.</text>
</comment>
<dbReference type="SUPFAM" id="SSF50475">
    <property type="entry name" value="FMN-binding split barrel"/>
    <property type="match status" value="1"/>
</dbReference>
<reference evidence="1" key="1">
    <citation type="journal article" date="2015" name="Proc. Natl. Acad. Sci. U.S.A.">
        <title>Networks of energetic and metabolic interactions define dynamics in microbial communities.</title>
        <authorList>
            <person name="Embree M."/>
            <person name="Liu J.K."/>
            <person name="Al-Bassam M.M."/>
            <person name="Zengler K."/>
        </authorList>
    </citation>
    <scope>NUCLEOTIDE SEQUENCE</scope>
</reference>
<dbReference type="EMBL" id="LNQE01001433">
    <property type="protein sequence ID" value="KUG17555.1"/>
    <property type="molecule type" value="Genomic_DNA"/>
</dbReference>
<dbReference type="InterPro" id="IPR012349">
    <property type="entry name" value="Split_barrel_FMN-bd"/>
</dbReference>
<evidence type="ECO:0000313" key="1">
    <source>
        <dbReference type="EMBL" id="KUG17555.1"/>
    </source>
</evidence>
<evidence type="ECO:0008006" key="2">
    <source>
        <dbReference type="Google" id="ProtNLM"/>
    </source>
</evidence>
<dbReference type="InterPro" id="IPR004378">
    <property type="entry name" value="F420H2_quin_Rdtase"/>
</dbReference>
<dbReference type="AlphaFoldDB" id="A0A0W8FB04"/>
<dbReference type="Pfam" id="PF04075">
    <property type="entry name" value="F420H2_quin_red"/>
    <property type="match status" value="1"/>
</dbReference>
<proteinExistence type="predicted"/>
<dbReference type="Gene3D" id="2.30.110.10">
    <property type="entry name" value="Electron Transport, Fmn-binding Protein, Chain A"/>
    <property type="match status" value="1"/>
</dbReference>
<protein>
    <recommendedName>
        <fullName evidence="2">Nitroreductase family deazaflavin-dependent oxidoreductase</fullName>
    </recommendedName>
</protein>
<dbReference type="GO" id="GO:0016491">
    <property type="term" value="F:oxidoreductase activity"/>
    <property type="evidence" value="ECO:0007669"/>
    <property type="project" value="InterPro"/>
</dbReference>